<feature type="transmembrane region" description="Helical" evidence="2">
    <location>
        <begin position="240"/>
        <end position="262"/>
    </location>
</feature>
<accession>A0A9P8Q505</accession>
<evidence type="ECO:0000256" key="1">
    <source>
        <dbReference type="SAM" id="MobiDB-lite"/>
    </source>
</evidence>
<dbReference type="Proteomes" id="UP000774326">
    <property type="component" value="Unassembled WGS sequence"/>
</dbReference>
<dbReference type="InterPro" id="IPR021100">
    <property type="entry name" value="N-glycosylation_EOS1"/>
</dbReference>
<dbReference type="PANTHER" id="PTHR28147:SF1">
    <property type="entry name" value="N-GLYCOSYLATION PROTEIN EOS1"/>
    <property type="match status" value="1"/>
</dbReference>
<feature type="compositionally biased region" description="Polar residues" evidence="1">
    <location>
        <begin position="1"/>
        <end position="12"/>
    </location>
</feature>
<keyword evidence="4" id="KW-1185">Reference proteome</keyword>
<feature type="region of interest" description="Disordered" evidence="1">
    <location>
        <begin position="1"/>
        <end position="78"/>
    </location>
</feature>
<proteinExistence type="predicted"/>
<keyword evidence="2" id="KW-0472">Membrane</keyword>
<evidence type="ECO:0000313" key="3">
    <source>
        <dbReference type="EMBL" id="KAH3683110.1"/>
    </source>
</evidence>
<evidence type="ECO:0000256" key="2">
    <source>
        <dbReference type="SAM" id="Phobius"/>
    </source>
</evidence>
<dbReference type="GO" id="GO:0005789">
    <property type="term" value="C:endoplasmic reticulum membrane"/>
    <property type="evidence" value="ECO:0007669"/>
    <property type="project" value="InterPro"/>
</dbReference>
<dbReference type="PRINTS" id="PR02070">
    <property type="entry name" value="NGLYCOSEOS1"/>
</dbReference>
<dbReference type="GO" id="GO:0006487">
    <property type="term" value="P:protein N-linked glycosylation"/>
    <property type="evidence" value="ECO:0007669"/>
    <property type="project" value="TreeGrafter"/>
</dbReference>
<dbReference type="GO" id="GO:0034599">
    <property type="term" value="P:cellular response to oxidative stress"/>
    <property type="evidence" value="ECO:0007669"/>
    <property type="project" value="InterPro"/>
</dbReference>
<dbReference type="OrthoDB" id="2139606at2759"/>
<name>A0A9P8Q505_WICPI</name>
<reference evidence="3" key="1">
    <citation type="journal article" date="2021" name="Open Biol.">
        <title>Shared evolutionary footprints suggest mitochondrial oxidative damage underlies multiple complex I losses in fungi.</title>
        <authorList>
            <person name="Schikora-Tamarit M.A."/>
            <person name="Marcet-Houben M."/>
            <person name="Nosek J."/>
            <person name="Gabaldon T."/>
        </authorList>
    </citation>
    <scope>NUCLEOTIDE SEQUENCE</scope>
    <source>
        <strain evidence="3">CBS2887</strain>
    </source>
</reference>
<feature type="compositionally biased region" description="Low complexity" evidence="1">
    <location>
        <begin position="49"/>
        <end position="58"/>
    </location>
</feature>
<feature type="compositionally biased region" description="Low complexity" evidence="1">
    <location>
        <begin position="93"/>
        <end position="122"/>
    </location>
</feature>
<dbReference type="Pfam" id="PF12326">
    <property type="entry name" value="EOS1"/>
    <property type="match status" value="1"/>
</dbReference>
<feature type="transmembrane region" description="Helical" evidence="2">
    <location>
        <begin position="206"/>
        <end position="228"/>
    </location>
</feature>
<dbReference type="PANTHER" id="PTHR28147">
    <property type="entry name" value="N-GLYCOSYLATION PROTEIN EOS1"/>
    <property type="match status" value="1"/>
</dbReference>
<feature type="region of interest" description="Disordered" evidence="1">
    <location>
        <begin position="93"/>
        <end position="126"/>
    </location>
</feature>
<protein>
    <submittedName>
        <fullName evidence="3">Uncharacterized protein</fullName>
    </submittedName>
</protein>
<keyword evidence="2" id="KW-1133">Transmembrane helix</keyword>
<feature type="compositionally biased region" description="Polar residues" evidence="1">
    <location>
        <begin position="63"/>
        <end position="78"/>
    </location>
</feature>
<dbReference type="AlphaFoldDB" id="A0A9P8Q505"/>
<sequence>MNWQGYTSSNHDYPNYPPSSIDYTHIPVSRREEDEPVPSYDETMRASNSVTTLSTLVSESRRQSFTSHTRHNSAQGSSTSVSYALATSSSISLDPSISSSLQDDDILPPSTSTEPMESSTEASRTRNKQMNHLKLLGLTFLNAKQHLALAACRDFVLIPPLYHAFRCFKRCFEEVHKTRFLNPAPDGLIPRDSLARELIQPRSSEFFIVGIWCLVSAYLSYQILDGLMVRWIVTYQTTAAILRMLSVSLLIVWVEQILLSVFSPWDNYSLHTWILISCVLTGGYIFQNFVTSNLDLKNNGKKARTIDYYNITVFAVVPVGLASFVSMIGLLRALLILRLDLDSCFENGLGGVRFDLSTNLIQSGDDSDNGTFSFRRQLHDFLEGHTTSPFENDVHKGKSLSFHEIRLIGSQSHLVLVKHLKNVAHDFVDLGLTLLQSWRDLWFFFVRSFTLVHKGRQQSDNFSRFIITEEIVKNQFSDGQFPTTVDLTSHTTFQTNVHLAIDEFQVLEHRQSLLIIWDQFQVLIGDHRL</sequence>
<gene>
    <name evidence="3" type="ORF">WICPIJ_005935</name>
</gene>
<comment type="caution">
    <text evidence="3">The sequence shown here is derived from an EMBL/GenBank/DDBJ whole genome shotgun (WGS) entry which is preliminary data.</text>
</comment>
<keyword evidence="2" id="KW-0812">Transmembrane</keyword>
<evidence type="ECO:0000313" key="4">
    <source>
        <dbReference type="Proteomes" id="UP000774326"/>
    </source>
</evidence>
<feature type="transmembrane region" description="Helical" evidence="2">
    <location>
        <begin position="308"/>
        <end position="335"/>
    </location>
</feature>
<feature type="transmembrane region" description="Helical" evidence="2">
    <location>
        <begin position="268"/>
        <end position="287"/>
    </location>
</feature>
<organism evidence="3 4">
    <name type="scientific">Wickerhamomyces pijperi</name>
    <name type="common">Yeast</name>
    <name type="synonym">Pichia pijperi</name>
    <dbReference type="NCBI Taxonomy" id="599730"/>
    <lineage>
        <taxon>Eukaryota</taxon>
        <taxon>Fungi</taxon>
        <taxon>Dikarya</taxon>
        <taxon>Ascomycota</taxon>
        <taxon>Saccharomycotina</taxon>
        <taxon>Saccharomycetes</taxon>
        <taxon>Phaffomycetales</taxon>
        <taxon>Wickerhamomycetaceae</taxon>
        <taxon>Wickerhamomyces</taxon>
    </lineage>
</organism>
<dbReference type="EMBL" id="JAEUBG010003235">
    <property type="protein sequence ID" value="KAH3683110.1"/>
    <property type="molecule type" value="Genomic_DNA"/>
</dbReference>
<reference evidence="3" key="2">
    <citation type="submission" date="2021-01" db="EMBL/GenBank/DDBJ databases">
        <authorList>
            <person name="Schikora-Tamarit M.A."/>
        </authorList>
    </citation>
    <scope>NUCLEOTIDE SEQUENCE</scope>
    <source>
        <strain evidence="3">CBS2887</strain>
    </source>
</reference>